<feature type="non-terminal residue" evidence="1">
    <location>
        <position position="97"/>
    </location>
</feature>
<comment type="caution">
    <text evidence="1">The sequence shown here is derived from an EMBL/GenBank/DDBJ whole genome shotgun (WGS) entry which is preliminary data.</text>
</comment>
<dbReference type="SUPFAM" id="SSF47672">
    <property type="entry name" value="Transferrin receptor-like dimerisation domain"/>
    <property type="match status" value="1"/>
</dbReference>
<dbReference type="AlphaFoldDB" id="A0A553P5H8"/>
<protein>
    <submittedName>
        <fullName evidence="1">Uncharacterized protein</fullName>
    </submittedName>
</protein>
<dbReference type="Proteomes" id="UP000316079">
    <property type="component" value="Unassembled WGS sequence"/>
</dbReference>
<proteinExistence type="predicted"/>
<dbReference type="InterPro" id="IPR036757">
    <property type="entry name" value="TFR-like_dimer_dom_sf"/>
</dbReference>
<keyword evidence="2" id="KW-1185">Reference proteome</keyword>
<gene>
    <name evidence="1" type="ORF">DNTS_020220</name>
</gene>
<evidence type="ECO:0000313" key="2">
    <source>
        <dbReference type="Proteomes" id="UP000316079"/>
    </source>
</evidence>
<sequence length="97" mass="10888">MTTDAILRLATDPVLPFCPLDVALDVQNKLKDDPLSQPDLLEKAASLRESSAFFQSELMRPANDPKERDPAHVRMLNDVLRDLEKGFLIPNPPPGFY</sequence>
<evidence type="ECO:0000313" key="1">
    <source>
        <dbReference type="EMBL" id="TRY72941.1"/>
    </source>
</evidence>
<accession>A0A553P5H8</accession>
<dbReference type="EMBL" id="SRMA01026735">
    <property type="protein sequence ID" value="TRY72941.1"/>
    <property type="molecule type" value="Genomic_DNA"/>
</dbReference>
<dbReference type="STRING" id="623744.A0A553P5H8"/>
<name>A0A553P5H8_9TELE</name>
<dbReference type="OrthoDB" id="5841748at2759"/>
<reference evidence="1 2" key="1">
    <citation type="journal article" date="2019" name="Sci. Data">
        <title>Hybrid genome assembly and annotation of Danionella translucida.</title>
        <authorList>
            <person name="Kadobianskyi M."/>
            <person name="Schulze L."/>
            <person name="Schuelke M."/>
            <person name="Judkewitz B."/>
        </authorList>
    </citation>
    <scope>NUCLEOTIDE SEQUENCE [LARGE SCALE GENOMIC DNA]</scope>
    <source>
        <strain evidence="1 2">Bolton</strain>
    </source>
</reference>
<organism evidence="1 2">
    <name type="scientific">Danionella cerebrum</name>
    <dbReference type="NCBI Taxonomy" id="2873325"/>
    <lineage>
        <taxon>Eukaryota</taxon>
        <taxon>Metazoa</taxon>
        <taxon>Chordata</taxon>
        <taxon>Craniata</taxon>
        <taxon>Vertebrata</taxon>
        <taxon>Euteleostomi</taxon>
        <taxon>Actinopterygii</taxon>
        <taxon>Neopterygii</taxon>
        <taxon>Teleostei</taxon>
        <taxon>Ostariophysi</taxon>
        <taxon>Cypriniformes</taxon>
        <taxon>Danionidae</taxon>
        <taxon>Danioninae</taxon>
        <taxon>Danionella</taxon>
    </lineage>
</organism>